<sequence length="366" mass="42080">MNLNSQGIPPWACLSTEGRAKGWHIFGSCSLWCEGDNSDENTWGDGSLNPIFAVWRPERRILRPLPSLLALRIPYEMLDLIVDHVPLIDVLSIPNSDPFLDRLIKESRAILFRWALVCRTWHRRCTQYLYSTITINRQAYDALALSLNRPMKYLRQNLRSVRVLYIRESDVNQFFRLVPRTLEIYLRKLHTLHVRPGIIEEKSYSPLQLDSTFFSLLPLLGAKVTSLTLIYLTWRSASDFWRVIACFPSLQKLSVGFGERDLHEALHWHNLFTNSSPYLRASKRPDLSYLYVEASSANETTLFEQILQWLLISSLPIRSLSIHPPVCLMNMAPPGHDDQIIALYSRLFQSVSPTLQDVTVGSAIGQ</sequence>
<evidence type="ECO:0000313" key="1">
    <source>
        <dbReference type="EMBL" id="PCH42417.1"/>
    </source>
</evidence>
<evidence type="ECO:0008006" key="3">
    <source>
        <dbReference type="Google" id="ProtNLM"/>
    </source>
</evidence>
<dbReference type="AlphaFoldDB" id="A0A2H3K202"/>
<accession>A0A2H3K202</accession>
<dbReference type="EMBL" id="KB468124">
    <property type="protein sequence ID" value="PCH42417.1"/>
    <property type="molecule type" value="Genomic_DNA"/>
</dbReference>
<reference evidence="1 2" key="1">
    <citation type="journal article" date="2012" name="Science">
        <title>The Paleozoic origin of enzymatic lignin decomposition reconstructed from 31 fungal genomes.</title>
        <authorList>
            <person name="Floudas D."/>
            <person name="Binder M."/>
            <person name="Riley R."/>
            <person name="Barry K."/>
            <person name="Blanchette R.A."/>
            <person name="Henrissat B."/>
            <person name="Martinez A.T."/>
            <person name="Otillar R."/>
            <person name="Spatafora J.W."/>
            <person name="Yadav J.S."/>
            <person name="Aerts A."/>
            <person name="Benoit I."/>
            <person name="Boyd A."/>
            <person name="Carlson A."/>
            <person name="Copeland A."/>
            <person name="Coutinho P.M."/>
            <person name="de Vries R.P."/>
            <person name="Ferreira P."/>
            <person name="Findley K."/>
            <person name="Foster B."/>
            <person name="Gaskell J."/>
            <person name="Glotzer D."/>
            <person name="Gorecki P."/>
            <person name="Heitman J."/>
            <person name="Hesse C."/>
            <person name="Hori C."/>
            <person name="Igarashi K."/>
            <person name="Jurgens J.A."/>
            <person name="Kallen N."/>
            <person name="Kersten P."/>
            <person name="Kohler A."/>
            <person name="Kuees U."/>
            <person name="Kumar T.K.A."/>
            <person name="Kuo A."/>
            <person name="LaButti K."/>
            <person name="Larrondo L.F."/>
            <person name="Lindquist E."/>
            <person name="Ling A."/>
            <person name="Lombard V."/>
            <person name="Lucas S."/>
            <person name="Lundell T."/>
            <person name="Martin R."/>
            <person name="McLaughlin D.J."/>
            <person name="Morgenstern I."/>
            <person name="Morin E."/>
            <person name="Murat C."/>
            <person name="Nagy L.G."/>
            <person name="Nolan M."/>
            <person name="Ohm R.A."/>
            <person name="Patyshakuliyeva A."/>
            <person name="Rokas A."/>
            <person name="Ruiz-Duenas F.J."/>
            <person name="Sabat G."/>
            <person name="Salamov A."/>
            <person name="Samejima M."/>
            <person name="Schmutz J."/>
            <person name="Slot J.C."/>
            <person name="St John F."/>
            <person name="Stenlid J."/>
            <person name="Sun H."/>
            <person name="Sun S."/>
            <person name="Syed K."/>
            <person name="Tsang A."/>
            <person name="Wiebenga A."/>
            <person name="Young D."/>
            <person name="Pisabarro A."/>
            <person name="Eastwood D.C."/>
            <person name="Martin F."/>
            <person name="Cullen D."/>
            <person name="Grigoriev I.V."/>
            <person name="Hibbett D.S."/>
        </authorList>
    </citation>
    <scope>NUCLEOTIDE SEQUENCE [LARGE SCALE GENOMIC DNA]</scope>
    <source>
        <strain evidence="1 2">MD-104</strain>
    </source>
</reference>
<dbReference type="Proteomes" id="UP000218811">
    <property type="component" value="Unassembled WGS sequence"/>
</dbReference>
<protein>
    <recommendedName>
        <fullName evidence="3">F-box domain-containing protein</fullName>
    </recommendedName>
</protein>
<organism evidence="1 2">
    <name type="scientific">Wolfiporia cocos (strain MD-104)</name>
    <name type="common">Brown rot fungus</name>
    <dbReference type="NCBI Taxonomy" id="742152"/>
    <lineage>
        <taxon>Eukaryota</taxon>
        <taxon>Fungi</taxon>
        <taxon>Dikarya</taxon>
        <taxon>Basidiomycota</taxon>
        <taxon>Agaricomycotina</taxon>
        <taxon>Agaricomycetes</taxon>
        <taxon>Polyporales</taxon>
        <taxon>Phaeolaceae</taxon>
        <taxon>Wolfiporia</taxon>
    </lineage>
</organism>
<keyword evidence="2" id="KW-1185">Reference proteome</keyword>
<evidence type="ECO:0000313" key="2">
    <source>
        <dbReference type="Proteomes" id="UP000218811"/>
    </source>
</evidence>
<proteinExistence type="predicted"/>
<name>A0A2H3K202_WOLCO</name>
<gene>
    <name evidence="1" type="ORF">WOLCODRAFT_163775</name>
</gene>